<reference evidence="2" key="2">
    <citation type="submission" date="2023-06" db="EMBL/GenBank/DDBJ databases">
        <authorList>
            <person name="Swenson N.G."/>
            <person name="Wegrzyn J.L."/>
            <person name="Mcevoy S.L."/>
        </authorList>
    </citation>
    <scope>NUCLEOTIDE SEQUENCE</scope>
    <source>
        <strain evidence="2">NS2018</strain>
        <tissue evidence="2">Leaf</tissue>
    </source>
</reference>
<comment type="caution">
    <text evidence="2">The sequence shown here is derived from an EMBL/GenBank/DDBJ whole genome shotgun (WGS) entry which is preliminary data.</text>
</comment>
<keyword evidence="1" id="KW-0812">Transmembrane</keyword>
<evidence type="ECO:0000313" key="2">
    <source>
        <dbReference type="EMBL" id="KAK0597985.1"/>
    </source>
</evidence>
<name>A0AA39VZA4_ACESA</name>
<keyword evidence="3" id="KW-1185">Reference proteome</keyword>
<protein>
    <submittedName>
        <fullName evidence="2">Uncharacterized protein</fullName>
    </submittedName>
</protein>
<sequence>MDLGIGRRWEKLGLVMRESRCLDTDMNLSKDLMGMQRNSSVRRSSLLAIVSADDDDWNKLRSFIIFVRLGCVLFRAILLAIMGSSSMHGQFTLGGGLSSTIFSDPMNLEAVLSFSPSPAVNLQAVVTPFAIPLVTFSSSWQGTCPKVDSVISLGSPSVSMNSVGESMLHRVSVDHSLILHTDQSSEGVPSYVDLLKTPIVRDDNLEKFLVPKKKGSRSTSRLEYRLVSKIQSLVPVSNAFTTIHQDIAVHDSIVVHSSVASVPVVGLSSTSSSIIPPVQVTYDSSISIETSSSR</sequence>
<dbReference type="EMBL" id="JAUESC010000004">
    <property type="protein sequence ID" value="KAK0597985.1"/>
    <property type="molecule type" value="Genomic_DNA"/>
</dbReference>
<keyword evidence="1" id="KW-0472">Membrane</keyword>
<dbReference type="Proteomes" id="UP001168877">
    <property type="component" value="Unassembled WGS sequence"/>
</dbReference>
<accession>A0AA39VZA4</accession>
<gene>
    <name evidence="2" type="ORF">LWI29_030508</name>
</gene>
<evidence type="ECO:0000313" key="3">
    <source>
        <dbReference type="Proteomes" id="UP001168877"/>
    </source>
</evidence>
<feature type="transmembrane region" description="Helical" evidence="1">
    <location>
        <begin position="63"/>
        <end position="82"/>
    </location>
</feature>
<keyword evidence="1" id="KW-1133">Transmembrane helix</keyword>
<organism evidence="2 3">
    <name type="scientific">Acer saccharum</name>
    <name type="common">Sugar maple</name>
    <dbReference type="NCBI Taxonomy" id="4024"/>
    <lineage>
        <taxon>Eukaryota</taxon>
        <taxon>Viridiplantae</taxon>
        <taxon>Streptophyta</taxon>
        <taxon>Embryophyta</taxon>
        <taxon>Tracheophyta</taxon>
        <taxon>Spermatophyta</taxon>
        <taxon>Magnoliopsida</taxon>
        <taxon>eudicotyledons</taxon>
        <taxon>Gunneridae</taxon>
        <taxon>Pentapetalae</taxon>
        <taxon>rosids</taxon>
        <taxon>malvids</taxon>
        <taxon>Sapindales</taxon>
        <taxon>Sapindaceae</taxon>
        <taxon>Hippocastanoideae</taxon>
        <taxon>Acereae</taxon>
        <taxon>Acer</taxon>
    </lineage>
</organism>
<proteinExistence type="predicted"/>
<dbReference type="AlphaFoldDB" id="A0AA39VZA4"/>
<evidence type="ECO:0000256" key="1">
    <source>
        <dbReference type="SAM" id="Phobius"/>
    </source>
</evidence>
<reference evidence="2" key="1">
    <citation type="journal article" date="2022" name="Plant J.">
        <title>Strategies of tolerance reflected in two North American maple genomes.</title>
        <authorList>
            <person name="McEvoy S.L."/>
            <person name="Sezen U.U."/>
            <person name="Trouern-Trend A."/>
            <person name="McMahon S.M."/>
            <person name="Schaberg P.G."/>
            <person name="Yang J."/>
            <person name="Wegrzyn J.L."/>
            <person name="Swenson N.G."/>
        </authorList>
    </citation>
    <scope>NUCLEOTIDE SEQUENCE</scope>
    <source>
        <strain evidence="2">NS2018</strain>
    </source>
</reference>